<dbReference type="OrthoDB" id="5329076at2"/>
<dbReference type="EMBL" id="CP020867">
    <property type="protein sequence ID" value="ARJ56490.1"/>
    <property type="molecule type" value="Genomic_DNA"/>
</dbReference>
<dbReference type="InterPro" id="IPR021011">
    <property type="entry name" value="HobA"/>
</dbReference>
<dbReference type="GO" id="GO:0003743">
    <property type="term" value="F:translation initiation factor activity"/>
    <property type="evidence" value="ECO:0007669"/>
    <property type="project" value="UniProtKB-KW"/>
</dbReference>
<dbReference type="Gene3D" id="3.40.50.11670">
    <property type="entry name" value="DNA replication regulator HobA"/>
    <property type="match status" value="1"/>
</dbReference>
<keyword evidence="1" id="KW-0648">Protein biosynthesis</keyword>
<dbReference type="eggNOG" id="ENOG5032FNN">
    <property type="taxonomic scope" value="Bacteria"/>
</dbReference>
<gene>
    <name evidence="1" type="primary">hobA</name>
    <name evidence="1" type="ORF">CCUN_0879</name>
</gene>
<proteinExistence type="predicted"/>
<name>A0A1W6BWR2_9BACT</name>
<evidence type="ECO:0000313" key="2">
    <source>
        <dbReference type="Proteomes" id="UP000192902"/>
    </source>
</evidence>
<protein>
    <submittedName>
        <fullName evidence="1">DnaA-binding chromosome replication initiation factor</fullName>
    </submittedName>
</protein>
<dbReference type="STRING" id="1121267.CCUN_0879"/>
<dbReference type="AlphaFoldDB" id="A0A1W6BWR2"/>
<dbReference type="RefSeq" id="WP_027306473.1">
    <property type="nucleotide sequence ID" value="NZ_CP020867.1"/>
</dbReference>
<accession>A0A1W6BWR2</accession>
<sequence length="177" mass="20698">MNDFLAHTLENIRAGGNFMAWMESRRLEWAPLMAARLKYLLEGHTFVLMCDESRSWYEEYFLKNINAKASRPMLPFVSLSSIYRKKIHNQEDIALLNDLLELTFPNGYIYFYIGSANDKKSQIAKSKDDSLLWLFDEQLQNSFYLNSKDKDLDNKLISLFKLLDMSLDAILFSKVSL</sequence>
<reference evidence="1 2" key="1">
    <citation type="submission" date="2017-04" db="EMBL/GenBank/DDBJ databases">
        <title>Complete genome sequence of the Campylobacter cuniculorum type strain LMG24588.</title>
        <authorList>
            <person name="Miller W.G."/>
            <person name="Yee E."/>
            <person name="Revez J."/>
            <person name="Bono J.L."/>
            <person name="Rossi M."/>
        </authorList>
    </citation>
    <scope>NUCLEOTIDE SEQUENCE [LARGE SCALE GENOMIC DNA]</scope>
    <source>
        <strain evidence="1 2">LMG 24588</strain>
    </source>
</reference>
<dbReference type="KEGG" id="ccun:CCUN_0879"/>
<keyword evidence="1" id="KW-0396">Initiation factor</keyword>
<dbReference type="InterPro" id="IPR038381">
    <property type="entry name" value="HobA_sf"/>
</dbReference>
<dbReference type="Proteomes" id="UP000192902">
    <property type="component" value="Chromosome"/>
</dbReference>
<dbReference type="Pfam" id="PF12163">
    <property type="entry name" value="HobA"/>
    <property type="match status" value="1"/>
</dbReference>
<organism evidence="1 2">
    <name type="scientific">Campylobacter cuniculorum DSM 23162 = LMG 24588</name>
    <dbReference type="NCBI Taxonomy" id="1121267"/>
    <lineage>
        <taxon>Bacteria</taxon>
        <taxon>Pseudomonadati</taxon>
        <taxon>Campylobacterota</taxon>
        <taxon>Epsilonproteobacteria</taxon>
        <taxon>Campylobacterales</taxon>
        <taxon>Campylobacteraceae</taxon>
        <taxon>Campylobacter</taxon>
    </lineage>
</organism>
<evidence type="ECO:0000313" key="1">
    <source>
        <dbReference type="EMBL" id="ARJ56490.1"/>
    </source>
</evidence>